<dbReference type="Ensembl" id="ENSEAST00005063814.1">
    <property type="protein sequence ID" value="ENSEASP00005038558.1"/>
    <property type="gene ID" value="ENSEASG00005037837.1"/>
</dbReference>
<keyword evidence="2" id="KW-0479">Metal-binding</keyword>
<dbReference type="Pfam" id="PF00096">
    <property type="entry name" value="zf-C2H2"/>
    <property type="match status" value="3"/>
</dbReference>
<feature type="domain" description="C2H2-type" evidence="8">
    <location>
        <begin position="248"/>
        <end position="275"/>
    </location>
</feature>
<keyword evidence="3" id="KW-0677">Repeat</keyword>
<feature type="domain" description="C2H2-type" evidence="8">
    <location>
        <begin position="220"/>
        <end position="247"/>
    </location>
</feature>
<dbReference type="InterPro" id="IPR036236">
    <property type="entry name" value="Znf_C2H2_sf"/>
</dbReference>
<keyword evidence="5" id="KW-0862">Zinc</keyword>
<evidence type="ECO:0000256" key="4">
    <source>
        <dbReference type="ARBA" id="ARBA00022771"/>
    </source>
</evidence>
<feature type="domain" description="C2H2-type" evidence="8">
    <location>
        <begin position="192"/>
        <end position="219"/>
    </location>
</feature>
<dbReference type="FunFam" id="3.30.160.60:FF:000238">
    <property type="entry name" value="Zinc finger protein 485"/>
    <property type="match status" value="1"/>
</dbReference>
<dbReference type="SMART" id="SM00355">
    <property type="entry name" value="ZnF_C2H2"/>
    <property type="match status" value="3"/>
</dbReference>
<dbReference type="FunFam" id="3.30.160.60:FF:003845">
    <property type="match status" value="1"/>
</dbReference>
<evidence type="ECO:0000259" key="8">
    <source>
        <dbReference type="PROSITE" id="PS50157"/>
    </source>
</evidence>
<dbReference type="Ensembl" id="ENSEAST00005081828.1">
    <property type="protein sequence ID" value="ENSEASP00005061165.1"/>
    <property type="gene ID" value="ENSEASG00005037837.1"/>
</dbReference>
<sequence>MHGHQNELGYDARNYKGVPLTHNKNLTHRIDRQHNKSSINFPQRQSVSVRNNTYQYLMHDQPFIRNLLKPKSNVSDVGNKYLRSLENRTGLSWQAHLAKMQRFQTEEKIYECSQVEKSVNHGSSLSPLQRIPPSVKNVCNRYRKVLKYSLLPAQYGRTNREKSYKCSECGKAFSKSSNLMNHERIHSAQRPYKCNECGKAFNRCSNISRHKRVHIGEKPCKCDVGGKAFRQKSNLASHQRRDTGKKPYKCNECTKAFAEHSVLTQHKRMHTGEKPFECNQCEKSYTPDLQVSEDIRKSILERNLTNVMSVVKPLWKVHILLDIRKSILERSLTNVMSVASSLVKSQIWEFIN</sequence>
<dbReference type="InterPro" id="IPR013087">
    <property type="entry name" value="Znf_C2H2_type"/>
</dbReference>
<protein>
    <recommendedName>
        <fullName evidence="8">C2H2-type domain-containing protein</fullName>
    </recommendedName>
</protein>
<evidence type="ECO:0000313" key="9">
    <source>
        <dbReference type="Ensembl" id="ENSEASP00005038558.1"/>
    </source>
</evidence>
<evidence type="ECO:0000256" key="2">
    <source>
        <dbReference type="ARBA" id="ARBA00022723"/>
    </source>
</evidence>
<dbReference type="FunFam" id="3.30.160.60:FF:000034">
    <property type="entry name" value="zinc finger protein 25"/>
    <property type="match status" value="1"/>
</dbReference>
<name>A0A9L0INB6_EQUAS</name>
<comment type="subcellular location">
    <subcellularLocation>
        <location evidence="1">Nucleus</location>
    </subcellularLocation>
</comment>
<dbReference type="SUPFAM" id="SSF57667">
    <property type="entry name" value="beta-beta-alpha zinc fingers"/>
    <property type="match status" value="4"/>
</dbReference>
<reference evidence="9 10" key="1">
    <citation type="journal article" date="2020" name="Nat. Commun.">
        <title>Donkey genomes provide new insights into domestication and selection for coat color.</title>
        <authorList>
            <person name="Wang"/>
            <person name="C."/>
            <person name="Li"/>
            <person name="H."/>
            <person name="Guo"/>
            <person name="Y."/>
            <person name="Huang"/>
            <person name="J."/>
            <person name="Sun"/>
            <person name="Y."/>
            <person name="Min"/>
            <person name="J."/>
            <person name="Wang"/>
            <person name="J."/>
            <person name="Fang"/>
            <person name="X."/>
            <person name="Zhao"/>
            <person name="Z."/>
            <person name="Wang"/>
            <person name="S."/>
            <person name="Zhang"/>
            <person name="Y."/>
            <person name="Liu"/>
            <person name="Q."/>
            <person name="Jiang"/>
            <person name="Q."/>
            <person name="Wang"/>
            <person name="X."/>
            <person name="Guo"/>
            <person name="Y."/>
            <person name="Yang"/>
            <person name="C."/>
            <person name="Wang"/>
            <person name="Y."/>
            <person name="Tian"/>
            <person name="F."/>
            <person name="Zhuang"/>
            <person name="G."/>
            <person name="Fan"/>
            <person name="Y."/>
            <person name="Gao"/>
            <person name="Q."/>
            <person name="Li"/>
            <person name="Y."/>
            <person name="Ju"/>
            <person name="Z."/>
            <person name="Li"/>
            <person name="J."/>
            <person name="Li"/>
            <person name="R."/>
            <person name="Hou"/>
            <person name="M."/>
            <person name="Yang"/>
            <person name="G."/>
            <person name="Liu"/>
            <person name="G."/>
            <person name="Liu"/>
            <person name="W."/>
            <person name="Guo"/>
            <person name="J."/>
            <person name="Pan"/>
            <person name="S."/>
            <person name="Fan"/>
            <person name="G."/>
            <person name="Zhang"/>
            <person name="W."/>
            <person name="Zhang"/>
            <person name="R."/>
            <person name="Yu"/>
            <person name="J."/>
            <person name="Zhang"/>
            <person name="X."/>
            <person name="Yin"/>
            <person name="Q."/>
            <person name="Ji"/>
            <person name="C."/>
            <person name="Jin"/>
            <person name="Y."/>
            <person name="Yue"/>
            <person name="G."/>
            <person name="Liu"/>
            <person name="M."/>
            <person name="Xu"/>
            <person name="J."/>
            <person name="Liu"/>
            <person name="S."/>
            <person name="Jordana"/>
            <person name="J."/>
            <person name="Noce"/>
            <person name="A."/>
            <person name="Amills"/>
            <person name="M."/>
            <person name="Wu"/>
            <person name="D.D."/>
            <person name="Li"/>
            <person name="S."/>
            <person name="Zhou"/>
            <person name="X. and Zhong"/>
            <person name="J."/>
        </authorList>
    </citation>
    <scope>NUCLEOTIDE SEQUENCE [LARGE SCALE GENOMIC DNA]</scope>
</reference>
<dbReference type="FunFam" id="3.30.160.60:FF:000052">
    <property type="entry name" value="zinc finger protein 546 isoform X1"/>
    <property type="match status" value="1"/>
</dbReference>
<keyword evidence="10" id="KW-1185">Reference proteome</keyword>
<evidence type="ECO:0000313" key="10">
    <source>
        <dbReference type="Proteomes" id="UP000694387"/>
    </source>
</evidence>
<evidence type="ECO:0000256" key="1">
    <source>
        <dbReference type="ARBA" id="ARBA00004123"/>
    </source>
</evidence>
<dbReference type="GO" id="GO:0005634">
    <property type="term" value="C:nucleus"/>
    <property type="evidence" value="ECO:0007669"/>
    <property type="project" value="UniProtKB-SubCell"/>
</dbReference>
<dbReference type="InterPro" id="IPR050826">
    <property type="entry name" value="Krueppel_C2H2_ZnFinger"/>
</dbReference>
<dbReference type="Ensembl" id="ENSEAST00005067183.1">
    <property type="protein sequence ID" value="ENSEASP00005053178.1"/>
    <property type="gene ID" value="ENSEASG00005037837.1"/>
</dbReference>
<evidence type="ECO:0000256" key="6">
    <source>
        <dbReference type="ARBA" id="ARBA00023242"/>
    </source>
</evidence>
<reference evidence="9" key="2">
    <citation type="submission" date="2025-05" db="UniProtKB">
        <authorList>
            <consortium name="Ensembl"/>
        </authorList>
    </citation>
    <scope>IDENTIFICATION</scope>
</reference>
<dbReference type="PANTHER" id="PTHR24377">
    <property type="entry name" value="IP01015P-RELATED"/>
    <property type="match status" value="1"/>
</dbReference>
<keyword evidence="4 7" id="KW-0863">Zinc-finger</keyword>
<keyword evidence="6" id="KW-0539">Nucleus</keyword>
<dbReference type="Proteomes" id="UP000694387">
    <property type="component" value="Chromosome 26"/>
</dbReference>
<proteinExistence type="predicted"/>
<dbReference type="GeneTree" id="ENSGT00940000160770"/>
<dbReference type="AlphaFoldDB" id="A0A9L0INB6"/>
<dbReference type="Gene3D" id="3.30.160.60">
    <property type="entry name" value="Classic Zinc Finger"/>
    <property type="match status" value="5"/>
</dbReference>
<organism evidence="9 10">
    <name type="scientific">Equus asinus</name>
    <name type="common">Donkey</name>
    <name type="synonym">Equus africanus asinus</name>
    <dbReference type="NCBI Taxonomy" id="9793"/>
    <lineage>
        <taxon>Eukaryota</taxon>
        <taxon>Metazoa</taxon>
        <taxon>Chordata</taxon>
        <taxon>Craniata</taxon>
        <taxon>Vertebrata</taxon>
        <taxon>Euteleostomi</taxon>
        <taxon>Mammalia</taxon>
        <taxon>Eutheria</taxon>
        <taxon>Laurasiatheria</taxon>
        <taxon>Perissodactyla</taxon>
        <taxon>Equidae</taxon>
        <taxon>Equus</taxon>
    </lineage>
</organism>
<evidence type="ECO:0000256" key="3">
    <source>
        <dbReference type="ARBA" id="ARBA00022737"/>
    </source>
</evidence>
<dbReference type="GO" id="GO:0008270">
    <property type="term" value="F:zinc ion binding"/>
    <property type="evidence" value="ECO:0007669"/>
    <property type="project" value="UniProtKB-KW"/>
</dbReference>
<dbReference type="PROSITE" id="PS50157">
    <property type="entry name" value="ZINC_FINGER_C2H2_2"/>
    <property type="match status" value="4"/>
</dbReference>
<evidence type="ECO:0000256" key="5">
    <source>
        <dbReference type="ARBA" id="ARBA00022833"/>
    </source>
</evidence>
<dbReference type="PROSITE" id="PS00028">
    <property type="entry name" value="ZINC_FINGER_C2H2_1"/>
    <property type="match status" value="3"/>
</dbReference>
<evidence type="ECO:0000256" key="7">
    <source>
        <dbReference type="PROSITE-ProRule" id="PRU00042"/>
    </source>
</evidence>
<accession>A0A9L0INB6</accession>
<feature type="domain" description="C2H2-type" evidence="8">
    <location>
        <begin position="164"/>
        <end position="191"/>
    </location>
</feature>